<keyword evidence="5" id="KW-0460">Magnesium</keyword>
<dbReference type="EMBL" id="BQNB010014220">
    <property type="protein sequence ID" value="GJT25524.1"/>
    <property type="molecule type" value="Genomic_DNA"/>
</dbReference>
<evidence type="ECO:0000313" key="14">
    <source>
        <dbReference type="Proteomes" id="UP001151760"/>
    </source>
</evidence>
<dbReference type="EMBL" id="BQNB010018637">
    <property type="protein sequence ID" value="GJT76595.1"/>
    <property type="molecule type" value="Genomic_DNA"/>
</dbReference>
<dbReference type="InterPro" id="IPR039537">
    <property type="entry name" value="Retrotran_Ty1/copia-like"/>
</dbReference>
<keyword evidence="4" id="KW-0378">Hydrolase</keyword>
<dbReference type="Proteomes" id="UP001151760">
    <property type="component" value="Unassembled WGS sequence"/>
</dbReference>
<dbReference type="PANTHER" id="PTHR42648:SF11">
    <property type="entry name" value="TRANSPOSON TY4-P GAG-POL POLYPROTEIN"/>
    <property type="match status" value="1"/>
</dbReference>
<feature type="compositionally biased region" description="Polar residues" evidence="10">
    <location>
        <begin position="145"/>
        <end position="156"/>
    </location>
</feature>
<evidence type="ECO:0000256" key="7">
    <source>
        <dbReference type="ARBA" id="ARBA00022918"/>
    </source>
</evidence>
<dbReference type="PANTHER" id="PTHR42648">
    <property type="entry name" value="TRANSPOSASE, PUTATIVE-RELATED"/>
    <property type="match status" value="1"/>
</dbReference>
<dbReference type="InterPro" id="IPR001584">
    <property type="entry name" value="Integrase_cat-core"/>
</dbReference>
<keyword evidence="2" id="KW-0479">Metal-binding</keyword>
<keyword evidence="8" id="KW-0808">Transferase</keyword>
<keyword evidence="8" id="KW-0239">DNA-directed DNA polymerase</keyword>
<keyword evidence="3" id="KW-0255">Endonuclease</keyword>
<gene>
    <name evidence="12" type="ORF">Tco_0895461</name>
    <name evidence="13" type="ORF">Tco_1043320</name>
</gene>
<feature type="domain" description="Integrase catalytic" evidence="11">
    <location>
        <begin position="39"/>
        <end position="164"/>
    </location>
</feature>
<reference evidence="13" key="2">
    <citation type="submission" date="2022-01" db="EMBL/GenBank/DDBJ databases">
        <authorList>
            <person name="Yamashiro T."/>
            <person name="Shiraishi A."/>
            <person name="Satake H."/>
            <person name="Nakayama K."/>
        </authorList>
    </citation>
    <scope>NUCLEOTIDE SEQUENCE</scope>
</reference>
<reference evidence="13" key="1">
    <citation type="journal article" date="2022" name="Int. J. Mol. Sci.">
        <title>Draft Genome of Tanacetum Coccineum: Genomic Comparison of Closely Related Tanacetum-Family Plants.</title>
        <authorList>
            <person name="Yamashiro T."/>
            <person name="Shiraishi A."/>
            <person name="Nakayama K."/>
            <person name="Satake H."/>
        </authorList>
    </citation>
    <scope>NUCLEOTIDE SEQUENCE</scope>
</reference>
<evidence type="ECO:0000259" key="11">
    <source>
        <dbReference type="PROSITE" id="PS50994"/>
    </source>
</evidence>
<feature type="region of interest" description="Disordered" evidence="10">
    <location>
        <begin position="142"/>
        <end position="163"/>
    </location>
</feature>
<evidence type="ECO:0000313" key="13">
    <source>
        <dbReference type="EMBL" id="GJT76595.1"/>
    </source>
</evidence>
<comment type="caution">
    <text evidence="13">The sequence shown here is derived from an EMBL/GenBank/DDBJ whole genome shotgun (WGS) entry which is preliminary data.</text>
</comment>
<evidence type="ECO:0000256" key="1">
    <source>
        <dbReference type="ARBA" id="ARBA00022722"/>
    </source>
</evidence>
<dbReference type="InterPro" id="IPR012337">
    <property type="entry name" value="RNaseH-like_sf"/>
</dbReference>
<evidence type="ECO:0000256" key="10">
    <source>
        <dbReference type="SAM" id="MobiDB-lite"/>
    </source>
</evidence>
<evidence type="ECO:0000256" key="5">
    <source>
        <dbReference type="ARBA" id="ARBA00022842"/>
    </source>
</evidence>
<protein>
    <submittedName>
        <fullName evidence="13">Retrovirus-related pol polyprotein from transposon TNT 1-94</fullName>
    </submittedName>
</protein>
<organism evidence="13 14">
    <name type="scientific">Tanacetum coccineum</name>
    <dbReference type="NCBI Taxonomy" id="301880"/>
    <lineage>
        <taxon>Eukaryota</taxon>
        <taxon>Viridiplantae</taxon>
        <taxon>Streptophyta</taxon>
        <taxon>Embryophyta</taxon>
        <taxon>Tracheophyta</taxon>
        <taxon>Spermatophyta</taxon>
        <taxon>Magnoliopsida</taxon>
        <taxon>eudicotyledons</taxon>
        <taxon>Gunneridae</taxon>
        <taxon>Pentapetalae</taxon>
        <taxon>asterids</taxon>
        <taxon>campanulids</taxon>
        <taxon>Asterales</taxon>
        <taxon>Asteraceae</taxon>
        <taxon>Asteroideae</taxon>
        <taxon>Anthemideae</taxon>
        <taxon>Anthemidinae</taxon>
        <taxon>Tanacetum</taxon>
    </lineage>
</organism>
<evidence type="ECO:0000256" key="8">
    <source>
        <dbReference type="ARBA" id="ARBA00022932"/>
    </source>
</evidence>
<dbReference type="InterPro" id="IPR036397">
    <property type="entry name" value="RNaseH_sf"/>
</dbReference>
<evidence type="ECO:0000256" key="9">
    <source>
        <dbReference type="ARBA" id="ARBA00023172"/>
    </source>
</evidence>
<keyword evidence="9" id="KW-0233">DNA recombination</keyword>
<keyword evidence="8" id="KW-0548">Nucleotidyltransferase</keyword>
<name>A0ABQ5GLP5_9ASTR</name>
<sequence length="178" mass="19973">MIGTTILSLLTLDAESNDGQTTLLSNFISSRNIFNSSNLSHAKAVTNSTWYMASKTVTSQLRLHQLALSKKDVVIGYQTEVCPGSTRYTWTLFLRSKDETPEVLKDFLTMIQRNLQALVISVRTDRGTEFLNKTLNAFFKEEGIEQSNSTPRTPEQNGVVERRNHARSLSCSNDAFGF</sequence>
<dbReference type="PROSITE" id="PS50994">
    <property type="entry name" value="INTEGRASE"/>
    <property type="match status" value="1"/>
</dbReference>
<keyword evidence="7" id="KW-0695">RNA-directed DNA polymerase</keyword>
<evidence type="ECO:0000256" key="2">
    <source>
        <dbReference type="ARBA" id="ARBA00022723"/>
    </source>
</evidence>
<dbReference type="SUPFAM" id="SSF53098">
    <property type="entry name" value="Ribonuclease H-like"/>
    <property type="match status" value="1"/>
</dbReference>
<keyword evidence="1" id="KW-0540">Nuclease</keyword>
<dbReference type="Gene3D" id="3.30.420.10">
    <property type="entry name" value="Ribonuclease H-like superfamily/Ribonuclease H"/>
    <property type="match status" value="1"/>
</dbReference>
<evidence type="ECO:0000256" key="4">
    <source>
        <dbReference type="ARBA" id="ARBA00022801"/>
    </source>
</evidence>
<proteinExistence type="predicted"/>
<accession>A0ABQ5GLP5</accession>
<evidence type="ECO:0000256" key="6">
    <source>
        <dbReference type="ARBA" id="ARBA00022908"/>
    </source>
</evidence>
<evidence type="ECO:0000256" key="3">
    <source>
        <dbReference type="ARBA" id="ARBA00022759"/>
    </source>
</evidence>
<keyword evidence="14" id="KW-1185">Reference proteome</keyword>
<keyword evidence="6" id="KW-0229">DNA integration</keyword>
<evidence type="ECO:0000313" key="12">
    <source>
        <dbReference type="EMBL" id="GJT25524.1"/>
    </source>
</evidence>